<dbReference type="Pfam" id="PF03992">
    <property type="entry name" value="ABM"/>
    <property type="match status" value="2"/>
</dbReference>
<evidence type="ECO:0000256" key="1">
    <source>
        <dbReference type="SAM" id="SignalP"/>
    </source>
</evidence>
<dbReference type="PROSITE" id="PS51725">
    <property type="entry name" value="ABM"/>
    <property type="match status" value="2"/>
</dbReference>
<feature type="domain" description="ABM" evidence="2">
    <location>
        <begin position="137"/>
        <end position="226"/>
    </location>
</feature>
<dbReference type="EMBL" id="CP000653">
    <property type="protein sequence ID" value="ABP60552.1"/>
    <property type="molecule type" value="Genomic_DNA"/>
</dbReference>
<keyword evidence="3" id="KW-0560">Oxidoreductase</keyword>
<feature type="chain" id="PRO_5039954448" evidence="1">
    <location>
        <begin position="22"/>
        <end position="252"/>
    </location>
</feature>
<dbReference type="SUPFAM" id="SSF54909">
    <property type="entry name" value="Dimeric alpha+beta barrel"/>
    <property type="match status" value="2"/>
</dbReference>
<sequence length="252" mass="28187">MQAGVSLSLFLALSCSAIAQAQEVSVPPVFNIFELVIKPDKNSAYDSLAKKNITASVTGEPGTLAMYSANKKTNPSVAYVFEIYADNEAYNQHLNSTSYKEFLRHSADILETSQKRKLDVVPQFLADKNIVQSDLTINNFVIVDVKSEFSAAFRHVVLPEMAQSIKLEEGVLAMYAVIDKANPHRWYFYEIYASEAAYQAHRLTPHFKEYIQKSAEMTTYKEAIAIKPGKLMNKGGLKYEIESAPENKAVKN</sequence>
<dbReference type="PANTHER" id="PTHR33336">
    <property type="entry name" value="QUINOL MONOOXYGENASE YGIN-RELATED"/>
    <property type="match status" value="1"/>
</dbReference>
<dbReference type="Gene3D" id="3.30.70.100">
    <property type="match status" value="1"/>
</dbReference>
<name>A0A9J9KXB2_ENT38</name>
<dbReference type="PANTHER" id="PTHR33336:SF3">
    <property type="entry name" value="ABM DOMAIN-CONTAINING PROTEIN"/>
    <property type="match status" value="1"/>
</dbReference>
<accession>A0A9J9KXB2</accession>
<evidence type="ECO:0000313" key="4">
    <source>
        <dbReference type="Proteomes" id="UP000000230"/>
    </source>
</evidence>
<evidence type="ECO:0000259" key="2">
    <source>
        <dbReference type="PROSITE" id="PS51725"/>
    </source>
</evidence>
<gene>
    <name evidence="3" type="ordered locus">Ent638_1875</name>
</gene>
<keyword evidence="4" id="KW-1185">Reference proteome</keyword>
<organism evidence="3 4">
    <name type="scientific">Enterobacter sp. (strain 638)</name>
    <dbReference type="NCBI Taxonomy" id="399742"/>
    <lineage>
        <taxon>Bacteria</taxon>
        <taxon>Pseudomonadati</taxon>
        <taxon>Pseudomonadota</taxon>
        <taxon>Gammaproteobacteria</taxon>
        <taxon>Enterobacterales</taxon>
        <taxon>Enterobacteriaceae</taxon>
        <taxon>Enterobacter</taxon>
    </lineage>
</organism>
<feature type="domain" description="ABM" evidence="2">
    <location>
        <begin position="29"/>
        <end position="118"/>
    </location>
</feature>
<dbReference type="InterPro" id="IPR011008">
    <property type="entry name" value="Dimeric_a/b-barrel"/>
</dbReference>
<dbReference type="OrthoDB" id="9812754at2"/>
<dbReference type="InterPro" id="IPR050744">
    <property type="entry name" value="AI-2_Isomerase_LsrG"/>
</dbReference>
<reference evidence="4" key="1">
    <citation type="journal article" date="2010" name="PLoS Genet.">
        <title>Genome sequence of the plant growth promoting endophytic bacterium Enterobacter sp. 638.</title>
        <authorList>
            <person name="Taghavi S."/>
            <person name="van der Lelie D."/>
            <person name="Hoffman A."/>
            <person name="Zhang Y.B."/>
            <person name="Walla M.D."/>
            <person name="Vangronsveld J."/>
            <person name="Newman L."/>
            <person name="Monchy S."/>
        </authorList>
    </citation>
    <scope>NUCLEOTIDE SEQUENCE [LARGE SCALE GENOMIC DNA]</scope>
    <source>
        <strain evidence="4">638</strain>
    </source>
</reference>
<keyword evidence="3" id="KW-0503">Monooxygenase</keyword>
<feature type="signal peptide" evidence="1">
    <location>
        <begin position="1"/>
        <end position="21"/>
    </location>
</feature>
<keyword evidence="1" id="KW-0732">Signal</keyword>
<dbReference type="Proteomes" id="UP000000230">
    <property type="component" value="Chromosome"/>
</dbReference>
<dbReference type="InterPro" id="IPR007138">
    <property type="entry name" value="ABM_dom"/>
</dbReference>
<dbReference type="AlphaFoldDB" id="A0A9J9KXB2"/>
<proteinExistence type="predicted"/>
<evidence type="ECO:0000313" key="3">
    <source>
        <dbReference type="EMBL" id="ABP60552.1"/>
    </source>
</evidence>
<dbReference type="GO" id="GO:0004497">
    <property type="term" value="F:monooxygenase activity"/>
    <property type="evidence" value="ECO:0007669"/>
    <property type="project" value="UniProtKB-KW"/>
</dbReference>
<dbReference type="KEGG" id="ent:Ent638_1875"/>
<protein>
    <submittedName>
        <fullName evidence="3">Antibiotic biosynthesis monooxygenase</fullName>
    </submittedName>
</protein>